<proteinExistence type="inferred from homology"/>
<evidence type="ECO:0000313" key="4">
    <source>
        <dbReference type="EMBL" id="TVU24276.1"/>
    </source>
</evidence>
<keyword evidence="3" id="KW-0012">Acyltransferase</keyword>
<evidence type="ECO:0000313" key="5">
    <source>
        <dbReference type="Proteomes" id="UP000324897"/>
    </source>
</evidence>
<name>A0A5J9UL50_9POAL</name>
<dbReference type="GO" id="GO:0016747">
    <property type="term" value="F:acyltransferase activity, transferring groups other than amino-acyl groups"/>
    <property type="evidence" value="ECO:0007669"/>
    <property type="project" value="TreeGrafter"/>
</dbReference>
<evidence type="ECO:0000256" key="3">
    <source>
        <dbReference type="ARBA" id="ARBA00023315"/>
    </source>
</evidence>
<dbReference type="PANTHER" id="PTHR31642:SF13">
    <property type="entry name" value="AGMATINE HYDROXYCINNAMOYLTRANSFERASE 1"/>
    <property type="match status" value="1"/>
</dbReference>
<reference evidence="4 5" key="1">
    <citation type="journal article" date="2019" name="Sci. Rep.">
        <title>A high-quality genome of Eragrostis curvula grass provides insights into Poaceae evolution and supports new strategies to enhance forage quality.</title>
        <authorList>
            <person name="Carballo J."/>
            <person name="Santos B.A.C.M."/>
            <person name="Zappacosta D."/>
            <person name="Garbus I."/>
            <person name="Selva J.P."/>
            <person name="Gallo C.A."/>
            <person name="Diaz A."/>
            <person name="Albertini E."/>
            <person name="Caccamo M."/>
            <person name="Echenique V."/>
        </authorList>
    </citation>
    <scope>NUCLEOTIDE SEQUENCE [LARGE SCALE GENOMIC DNA]</scope>
    <source>
        <strain evidence="5">cv. Victoria</strain>
        <tissue evidence="4">Leaf</tissue>
    </source>
</reference>
<accession>A0A5J9UL50</accession>
<evidence type="ECO:0000256" key="1">
    <source>
        <dbReference type="ARBA" id="ARBA00009861"/>
    </source>
</evidence>
<evidence type="ECO:0000256" key="2">
    <source>
        <dbReference type="ARBA" id="ARBA00022679"/>
    </source>
</evidence>
<feature type="non-terminal residue" evidence="4">
    <location>
        <position position="1"/>
    </location>
</feature>
<dbReference type="AlphaFoldDB" id="A0A5J9UL50"/>
<dbReference type="Proteomes" id="UP000324897">
    <property type="component" value="Chromosome 2"/>
</dbReference>
<dbReference type="InterPro" id="IPR023213">
    <property type="entry name" value="CAT-like_dom_sf"/>
</dbReference>
<sequence>MNFFHPPAPSTAVLEAGLANALAACRVWAGRLGVDSDGCRAILLNDAGVRLTEATADVELRGVIPMEPTPETQSLHPSRDGVDDDELLLVQVTRFKCGSYVMGYTLHHLVTDGHAMATSMIAFGHAT</sequence>
<evidence type="ECO:0008006" key="6">
    <source>
        <dbReference type="Google" id="ProtNLM"/>
    </source>
</evidence>
<dbReference type="Gene3D" id="3.30.559.10">
    <property type="entry name" value="Chloramphenicol acetyltransferase-like domain"/>
    <property type="match status" value="1"/>
</dbReference>
<keyword evidence="5" id="KW-1185">Reference proteome</keyword>
<dbReference type="InterPro" id="IPR050317">
    <property type="entry name" value="Plant_Fungal_Acyltransferase"/>
</dbReference>
<comment type="caution">
    <text evidence="4">The sequence shown here is derived from an EMBL/GenBank/DDBJ whole genome shotgun (WGS) entry which is preliminary data.</text>
</comment>
<dbReference type="PANTHER" id="PTHR31642">
    <property type="entry name" value="TRICHOTHECENE 3-O-ACETYLTRANSFERASE"/>
    <property type="match status" value="1"/>
</dbReference>
<gene>
    <name evidence="4" type="ORF">EJB05_26698</name>
</gene>
<comment type="similarity">
    <text evidence="1">Belongs to the plant acyltransferase family.</text>
</comment>
<dbReference type="Gramene" id="TVU24276">
    <property type="protein sequence ID" value="TVU24276"/>
    <property type="gene ID" value="EJB05_26698"/>
</dbReference>
<keyword evidence="2" id="KW-0808">Transferase</keyword>
<dbReference type="OrthoDB" id="688683at2759"/>
<organism evidence="4 5">
    <name type="scientific">Eragrostis curvula</name>
    <name type="common">weeping love grass</name>
    <dbReference type="NCBI Taxonomy" id="38414"/>
    <lineage>
        <taxon>Eukaryota</taxon>
        <taxon>Viridiplantae</taxon>
        <taxon>Streptophyta</taxon>
        <taxon>Embryophyta</taxon>
        <taxon>Tracheophyta</taxon>
        <taxon>Spermatophyta</taxon>
        <taxon>Magnoliopsida</taxon>
        <taxon>Liliopsida</taxon>
        <taxon>Poales</taxon>
        <taxon>Poaceae</taxon>
        <taxon>PACMAD clade</taxon>
        <taxon>Chloridoideae</taxon>
        <taxon>Eragrostideae</taxon>
        <taxon>Eragrostidinae</taxon>
        <taxon>Eragrostis</taxon>
    </lineage>
</organism>
<protein>
    <recommendedName>
        <fullName evidence="6">Condensation domain-containing protein</fullName>
    </recommendedName>
</protein>
<dbReference type="Pfam" id="PF02458">
    <property type="entry name" value="Transferase"/>
    <property type="match status" value="1"/>
</dbReference>
<dbReference type="EMBL" id="RWGY01000013">
    <property type="protein sequence ID" value="TVU24276.1"/>
    <property type="molecule type" value="Genomic_DNA"/>
</dbReference>